<dbReference type="AlphaFoldDB" id="A0A5N7MU20"/>
<dbReference type="RefSeq" id="WP_152717306.1">
    <property type="nucleotide sequence ID" value="NZ_VOSJ01000408.1"/>
</dbReference>
<proteinExistence type="predicted"/>
<sequence length="308" mass="35028">MSIKSRRRFLVVGRVGDKSLHDNWIAEGSSERSWDLQLNAYGHDLSRIQNGDLPLVVDRGTKWDSIFRYFSSNPELLDLYEYVMLPDDDVIMSADDINRVFEIVVEHDLTIAQPSLSLDSYISYPILLQSKQFRLRYTNFIESMACCIKSSYLRQILPIFERHFTGWGTDLIWALLMKDPTFCAAVIDEVSMKHTRPLYTGPLYSAFSEHKIDPSIEVSNILSCFDNAPKAMLIYGGILRDGRAVSDAEARIRNGLGLLAAASRSKLPYATARMGAATILRIISYYGYRPERLRPVSGSEAERWCTCE</sequence>
<dbReference type="Pfam" id="PF05212">
    <property type="entry name" value="DUF707"/>
    <property type="match status" value="1"/>
</dbReference>
<evidence type="ECO:0000313" key="2">
    <source>
        <dbReference type="Proteomes" id="UP000403266"/>
    </source>
</evidence>
<dbReference type="InterPro" id="IPR007877">
    <property type="entry name" value="DUF707"/>
</dbReference>
<comment type="caution">
    <text evidence="1">The sequence shown here is derived from an EMBL/GenBank/DDBJ whole genome shotgun (WGS) entry which is preliminary data.</text>
</comment>
<organism evidence="1 2">
    <name type="scientific">Microvirga tunisiensis</name>
    <dbReference type="NCBI Taxonomy" id="2108360"/>
    <lineage>
        <taxon>Bacteria</taxon>
        <taxon>Pseudomonadati</taxon>
        <taxon>Pseudomonadota</taxon>
        <taxon>Alphaproteobacteria</taxon>
        <taxon>Hyphomicrobiales</taxon>
        <taxon>Methylobacteriaceae</taxon>
        <taxon>Microvirga</taxon>
    </lineage>
</organism>
<reference evidence="1 2" key="1">
    <citation type="journal article" date="2019" name="Syst. Appl. Microbiol.">
        <title>Microvirga tunisiensis sp. nov., a root nodule symbiotic bacterium isolated from Lupinus micranthus and L. luteus grown in Northern Tunisia.</title>
        <authorList>
            <person name="Msaddak A."/>
            <person name="Rejili M."/>
            <person name="Duran D."/>
            <person name="Mars M."/>
            <person name="Palacios J.M."/>
            <person name="Ruiz-Argueso T."/>
            <person name="Rey L."/>
            <person name="Imperial J."/>
        </authorList>
    </citation>
    <scope>NUCLEOTIDE SEQUENCE [LARGE SCALE GENOMIC DNA]</scope>
    <source>
        <strain evidence="1 2">Lmie10</strain>
    </source>
</reference>
<dbReference type="InterPro" id="IPR029044">
    <property type="entry name" value="Nucleotide-diphossugar_trans"/>
</dbReference>
<dbReference type="OrthoDB" id="7810870at2"/>
<dbReference type="EMBL" id="VOSK01000374">
    <property type="protein sequence ID" value="MPR30467.1"/>
    <property type="molecule type" value="Genomic_DNA"/>
</dbReference>
<dbReference type="Proteomes" id="UP000403266">
    <property type="component" value="Unassembled WGS sequence"/>
</dbReference>
<gene>
    <name evidence="1" type="ORF">FS320_37020</name>
</gene>
<protein>
    <submittedName>
        <fullName evidence="1">DUF707 domain-containing protein</fullName>
    </submittedName>
</protein>
<accession>A0A5N7MU20</accession>
<name>A0A5N7MU20_9HYPH</name>
<dbReference type="SUPFAM" id="SSF53448">
    <property type="entry name" value="Nucleotide-diphospho-sugar transferases"/>
    <property type="match status" value="1"/>
</dbReference>
<evidence type="ECO:0000313" key="1">
    <source>
        <dbReference type="EMBL" id="MPR30467.1"/>
    </source>
</evidence>
<keyword evidence="2" id="KW-1185">Reference proteome</keyword>